<dbReference type="OrthoDB" id="9796567at2"/>
<feature type="chain" id="PRO_5014996522" description="DUF3106 domain-containing protein" evidence="2">
    <location>
        <begin position="39"/>
        <end position="310"/>
    </location>
</feature>
<feature type="region of interest" description="Disordered" evidence="1">
    <location>
        <begin position="280"/>
        <end position="310"/>
    </location>
</feature>
<dbReference type="AlphaFoldDB" id="A0A2N8KR89"/>
<organism evidence="3 4">
    <name type="scientific">Kinneretia aquatilis</name>
    <dbReference type="NCBI Taxonomy" id="2070761"/>
    <lineage>
        <taxon>Bacteria</taxon>
        <taxon>Pseudomonadati</taxon>
        <taxon>Pseudomonadota</taxon>
        <taxon>Betaproteobacteria</taxon>
        <taxon>Burkholderiales</taxon>
        <taxon>Sphaerotilaceae</taxon>
        <taxon>Roseateles</taxon>
    </lineage>
</organism>
<evidence type="ECO:0008006" key="5">
    <source>
        <dbReference type="Google" id="ProtNLM"/>
    </source>
</evidence>
<sequence length="310" mass="32049">MRTIAPSKGASIRSDLSTTFCGGLAAALLSLITSTALAQIPTPVSEAASVPGASAPAASAVPPPKALPPATAASAVKRAPAPILGAGTALLPPNWTALSAAQKKILAPLERDWDGLDTGRKSKWLEVAQRFPGLPAEEQARMQERMRDWTRLSAAERQQARAGFQAAAQQLNPGDRQAKWEAYQALPPEKRQQLADKAAKKQAPKKVGVPAAAAIASQTKSNLVPALPKSLPVKPVAPSVLQAKPGVSTVLITQHALRPSHQRAGQTKVWADPSLVDSKTLLPKRRPASATPAAATASAPLAASTAASAP</sequence>
<evidence type="ECO:0000313" key="3">
    <source>
        <dbReference type="EMBL" id="PND35979.1"/>
    </source>
</evidence>
<keyword evidence="2" id="KW-0732">Signal</keyword>
<dbReference type="EMBL" id="POSP01000004">
    <property type="protein sequence ID" value="PND35979.1"/>
    <property type="molecule type" value="Genomic_DNA"/>
</dbReference>
<evidence type="ECO:0000313" key="4">
    <source>
        <dbReference type="Proteomes" id="UP000235916"/>
    </source>
</evidence>
<dbReference type="Proteomes" id="UP000235916">
    <property type="component" value="Unassembled WGS sequence"/>
</dbReference>
<evidence type="ECO:0000256" key="1">
    <source>
        <dbReference type="SAM" id="MobiDB-lite"/>
    </source>
</evidence>
<accession>A0A2N8KR89</accession>
<feature type="compositionally biased region" description="Low complexity" evidence="1">
    <location>
        <begin position="288"/>
        <end position="310"/>
    </location>
</feature>
<dbReference type="RefSeq" id="WP_102769758.1">
    <property type="nucleotide sequence ID" value="NZ_POSP01000004.1"/>
</dbReference>
<gene>
    <name evidence="3" type="ORF">C1O66_19700</name>
</gene>
<dbReference type="Pfam" id="PF11304">
    <property type="entry name" value="DUF3106"/>
    <property type="match status" value="1"/>
</dbReference>
<keyword evidence="4" id="KW-1185">Reference proteome</keyword>
<dbReference type="InterPro" id="IPR021455">
    <property type="entry name" value="DUF3106"/>
</dbReference>
<name>A0A2N8KR89_9BURK</name>
<proteinExistence type="predicted"/>
<evidence type="ECO:0000256" key="2">
    <source>
        <dbReference type="SAM" id="SignalP"/>
    </source>
</evidence>
<feature type="signal peptide" evidence="2">
    <location>
        <begin position="1"/>
        <end position="38"/>
    </location>
</feature>
<comment type="caution">
    <text evidence="3">The sequence shown here is derived from an EMBL/GenBank/DDBJ whole genome shotgun (WGS) entry which is preliminary data.</text>
</comment>
<reference evidence="3 4" key="1">
    <citation type="submission" date="2018-01" db="EMBL/GenBank/DDBJ databases">
        <title>Draft genome sequence of Paucibacter aquatile CR182 isolated from freshwater of the Nakdong River.</title>
        <authorList>
            <person name="Choi A."/>
            <person name="Chung E.J."/>
        </authorList>
    </citation>
    <scope>NUCLEOTIDE SEQUENCE [LARGE SCALE GENOMIC DNA]</scope>
    <source>
        <strain evidence="3 4">CR182</strain>
    </source>
</reference>
<protein>
    <recommendedName>
        <fullName evidence="5">DUF3106 domain-containing protein</fullName>
    </recommendedName>
</protein>